<evidence type="ECO:0000313" key="1">
    <source>
        <dbReference type="EMBL" id="GAB57942.1"/>
    </source>
</evidence>
<proteinExistence type="predicted"/>
<sequence length="46" mass="5023">MQGTVRCHNVSSELAGNSAGIVRGTYKVVSVEFLGFNVESKQMFML</sequence>
<dbReference type="AlphaFoldDB" id="I1DV64"/>
<protein>
    <submittedName>
        <fullName evidence="1">Uncharacterized protein</fullName>
    </submittedName>
</protein>
<dbReference type="STRING" id="562729.RNAN_0913"/>
<gene>
    <name evidence="1" type="ORF">RNAN_0913</name>
</gene>
<reference evidence="1 2" key="1">
    <citation type="journal article" date="2012" name="J. Bacteriol.">
        <title>Genome Sequence of the Protease-Producing Bacterium Rheinheimera nanhaiensis E407-8T, Isolated from Deep-Sea Sediment of the South China Sea.</title>
        <authorList>
            <person name="Zhang X.-Y."/>
            <person name="Zhang Y.-J."/>
            <person name="Qin Q.-L."/>
            <person name="Xie B.-B."/>
            <person name="Chen X.-L."/>
            <person name="Zhou B.-C."/>
            <person name="Zhang Y.-Z."/>
        </authorList>
    </citation>
    <scope>NUCLEOTIDE SEQUENCE [LARGE SCALE GENOMIC DNA]</scope>
    <source>
        <strain evidence="1 2">E407-8</strain>
    </source>
</reference>
<dbReference type="EMBL" id="BAFK01000004">
    <property type="protein sequence ID" value="GAB57942.1"/>
    <property type="molecule type" value="Genomic_DNA"/>
</dbReference>
<organism evidence="1 2">
    <name type="scientific">Rheinheimera nanhaiensis E407-8</name>
    <dbReference type="NCBI Taxonomy" id="562729"/>
    <lineage>
        <taxon>Bacteria</taxon>
        <taxon>Pseudomonadati</taxon>
        <taxon>Pseudomonadota</taxon>
        <taxon>Gammaproteobacteria</taxon>
        <taxon>Chromatiales</taxon>
        <taxon>Chromatiaceae</taxon>
        <taxon>Rheinheimera</taxon>
    </lineage>
</organism>
<accession>I1DV64</accession>
<keyword evidence="2" id="KW-1185">Reference proteome</keyword>
<comment type="caution">
    <text evidence="1">The sequence shown here is derived from an EMBL/GenBank/DDBJ whole genome shotgun (WGS) entry which is preliminary data.</text>
</comment>
<evidence type="ECO:0000313" key="2">
    <source>
        <dbReference type="Proteomes" id="UP000004374"/>
    </source>
</evidence>
<name>I1DV64_9GAMM</name>
<dbReference type="Proteomes" id="UP000004374">
    <property type="component" value="Unassembled WGS sequence"/>
</dbReference>